<keyword evidence="1" id="KW-0282">Flagellum</keyword>
<dbReference type="OrthoDB" id="86584at2"/>
<keyword evidence="1" id="KW-0966">Cell projection</keyword>
<protein>
    <submittedName>
        <fullName evidence="1">Flagellar biosynthetic protein fliU</fullName>
    </submittedName>
</protein>
<sequence>MSEPQEIVTVWPDFAEDFACKADRCQHSCCRGWEIDIDEATAAYYASLDGPLGEALRANIDVQADGTHAFHLTADEHCPFLRADGLCRLIREIGEEALCEVCTMHPRFFIMSGGVELAGFGLACEKAVELLLSADSLRLRAEGESQSFEFGALLAFLDKAVPREWLLPPQRLTLAQFSFLLAQMKDTEPIDDAWPQQLTALRLDCHKLLPRYAKFLAAQGAEAAEKLVSYILYRQLDKAERYGMEALCRYARFNVVFIYLLAAKTEDLPEAVRRWSEQIEYDEENTARLIRACGRALSSIL</sequence>
<dbReference type="AlphaFoldDB" id="A0A173Y9I1"/>
<accession>A0A173Y9I1</accession>
<dbReference type="eggNOG" id="COG0727">
    <property type="taxonomic scope" value="Bacteria"/>
</dbReference>
<dbReference type="EMBL" id="CYYU01000004">
    <property type="protein sequence ID" value="CUN60792.1"/>
    <property type="molecule type" value="Genomic_DNA"/>
</dbReference>
<dbReference type="Proteomes" id="UP000095546">
    <property type="component" value="Unassembled WGS sequence"/>
</dbReference>
<gene>
    <name evidence="1" type="primary">fliU</name>
    <name evidence="1" type="ORF">ERS852385_00890</name>
</gene>
<dbReference type="RefSeq" id="WP_055160912.1">
    <property type="nucleotide sequence ID" value="NZ_CABIWZ010000004.1"/>
</dbReference>
<name>A0A173Y9I1_9FIRM</name>
<reference evidence="1 2" key="1">
    <citation type="submission" date="2015-09" db="EMBL/GenBank/DDBJ databases">
        <authorList>
            <consortium name="Pathogen Informatics"/>
        </authorList>
    </citation>
    <scope>NUCLEOTIDE SEQUENCE [LARGE SCALE GENOMIC DNA]</scope>
    <source>
        <strain evidence="1 2">2789STDY5608828</strain>
    </source>
</reference>
<proteinExistence type="predicted"/>
<evidence type="ECO:0000313" key="1">
    <source>
        <dbReference type="EMBL" id="CUN60792.1"/>
    </source>
</evidence>
<dbReference type="NCBIfam" id="NF038110">
    <property type="entry name" value="Lys_methyl_FliB"/>
    <property type="match status" value="1"/>
</dbReference>
<organism evidence="1 2">
    <name type="scientific">Mitsuokella jalaludinii</name>
    <dbReference type="NCBI Taxonomy" id="187979"/>
    <lineage>
        <taxon>Bacteria</taxon>
        <taxon>Bacillati</taxon>
        <taxon>Bacillota</taxon>
        <taxon>Negativicutes</taxon>
        <taxon>Selenomonadales</taxon>
        <taxon>Selenomonadaceae</taxon>
        <taxon>Mitsuokella</taxon>
    </lineage>
</organism>
<evidence type="ECO:0000313" key="2">
    <source>
        <dbReference type="Proteomes" id="UP000095546"/>
    </source>
</evidence>
<dbReference type="STRING" id="187979.ERS852385_00890"/>
<keyword evidence="1" id="KW-0969">Cilium</keyword>
<keyword evidence="2" id="KW-1185">Reference proteome</keyword>